<dbReference type="EMBL" id="JAZHGC010000019">
    <property type="protein sequence ID" value="MEM5288586.1"/>
    <property type="molecule type" value="Genomic_DNA"/>
</dbReference>
<sequence length="64" mass="7209">MRNAAMLDDDAYGARRARPTEQRATRSRDPRSMYRALQTLPLARLATNGNEHAHVRAVAILGYN</sequence>
<gene>
    <name evidence="2" type="ORF">V4C55_22940</name>
</gene>
<accession>A0ABU9QGJ6</accession>
<reference evidence="2 3" key="1">
    <citation type="submission" date="2024-01" db="EMBL/GenBank/DDBJ databases">
        <title>The diversity of rhizobia nodulating Mimosa spp. in eleven states of Brazil covering several biomes is determined by host plant, location, and edaphic factors.</title>
        <authorList>
            <person name="Rouws L."/>
            <person name="Barauna A."/>
            <person name="Beukes C."/>
            <person name="De Faria S.M."/>
            <person name="Gross E."/>
            <person name="Dos Reis Junior F.B."/>
            <person name="Simon M."/>
            <person name="Maluk M."/>
            <person name="Odee D.W."/>
            <person name="Kenicer G."/>
            <person name="Young J.P.W."/>
            <person name="Reis V.M."/>
            <person name="Zilli J."/>
            <person name="James E.K."/>
        </authorList>
    </citation>
    <scope>NUCLEOTIDE SEQUENCE [LARGE SCALE GENOMIC DNA]</scope>
    <source>
        <strain evidence="2 3">JPY77</strain>
    </source>
</reference>
<proteinExistence type="predicted"/>
<dbReference type="Proteomes" id="UP001494588">
    <property type="component" value="Unassembled WGS sequence"/>
</dbReference>
<keyword evidence="3" id="KW-1185">Reference proteome</keyword>
<feature type="region of interest" description="Disordered" evidence="1">
    <location>
        <begin position="1"/>
        <end position="30"/>
    </location>
</feature>
<organism evidence="2 3">
    <name type="scientific">Paraburkholderia sabiae</name>
    <dbReference type="NCBI Taxonomy" id="273251"/>
    <lineage>
        <taxon>Bacteria</taxon>
        <taxon>Pseudomonadati</taxon>
        <taxon>Pseudomonadota</taxon>
        <taxon>Betaproteobacteria</taxon>
        <taxon>Burkholderiales</taxon>
        <taxon>Burkholderiaceae</taxon>
        <taxon>Paraburkholderia</taxon>
    </lineage>
</organism>
<evidence type="ECO:0000313" key="3">
    <source>
        <dbReference type="Proteomes" id="UP001494588"/>
    </source>
</evidence>
<name>A0ABU9QGJ6_9BURK</name>
<feature type="compositionally biased region" description="Basic and acidic residues" evidence="1">
    <location>
        <begin position="18"/>
        <end position="30"/>
    </location>
</feature>
<evidence type="ECO:0000256" key="1">
    <source>
        <dbReference type="SAM" id="MobiDB-lite"/>
    </source>
</evidence>
<comment type="caution">
    <text evidence="2">The sequence shown here is derived from an EMBL/GenBank/DDBJ whole genome shotgun (WGS) entry which is preliminary data.</text>
</comment>
<dbReference type="RefSeq" id="WP_201654896.1">
    <property type="nucleotide sequence ID" value="NZ_CAJHCS010000021.1"/>
</dbReference>
<evidence type="ECO:0000313" key="2">
    <source>
        <dbReference type="EMBL" id="MEM5288586.1"/>
    </source>
</evidence>
<protein>
    <submittedName>
        <fullName evidence="2">Uncharacterized protein</fullName>
    </submittedName>
</protein>